<dbReference type="AlphaFoldDB" id="A0A6J7G7R6"/>
<dbReference type="PANTHER" id="PTHR43820:SF6">
    <property type="entry name" value="ABC TRANSPORTER ATP-BINDING PROTEIN"/>
    <property type="match status" value="1"/>
</dbReference>
<dbReference type="InterPro" id="IPR003593">
    <property type="entry name" value="AAA+_ATPase"/>
</dbReference>
<evidence type="ECO:0000256" key="7">
    <source>
        <dbReference type="ARBA" id="ARBA00022840"/>
    </source>
</evidence>
<evidence type="ECO:0000256" key="3">
    <source>
        <dbReference type="ARBA" id="ARBA00022448"/>
    </source>
</evidence>
<dbReference type="GO" id="GO:0015807">
    <property type="term" value="P:L-amino acid transport"/>
    <property type="evidence" value="ECO:0007669"/>
    <property type="project" value="TreeGrafter"/>
</dbReference>
<feature type="transmembrane region" description="Helical" evidence="12">
    <location>
        <begin position="57"/>
        <end position="85"/>
    </location>
</feature>
<dbReference type="InterPro" id="IPR001851">
    <property type="entry name" value="ABC_transp_permease"/>
</dbReference>
<keyword evidence="7" id="KW-0067">ATP-binding</keyword>
<dbReference type="GO" id="GO:0005524">
    <property type="term" value="F:ATP binding"/>
    <property type="evidence" value="ECO:0007669"/>
    <property type="project" value="UniProtKB-KW"/>
</dbReference>
<feature type="transmembrane region" description="Helical" evidence="12">
    <location>
        <begin position="282"/>
        <end position="302"/>
    </location>
</feature>
<evidence type="ECO:0000256" key="10">
    <source>
        <dbReference type="ARBA" id="ARBA00023136"/>
    </source>
</evidence>
<feature type="transmembrane region" description="Helical" evidence="12">
    <location>
        <begin position="6"/>
        <end position="27"/>
    </location>
</feature>
<keyword evidence="6" id="KW-0547">Nucleotide-binding</keyword>
<feature type="transmembrane region" description="Helical" evidence="12">
    <location>
        <begin position="207"/>
        <end position="228"/>
    </location>
</feature>
<dbReference type="GO" id="GO:0016887">
    <property type="term" value="F:ATP hydrolysis activity"/>
    <property type="evidence" value="ECO:0007669"/>
    <property type="project" value="InterPro"/>
</dbReference>
<comment type="similarity">
    <text evidence="2">Belongs to the ABC transporter superfamily.</text>
</comment>
<keyword evidence="9 12" id="KW-1133">Transmembrane helix</keyword>
<evidence type="ECO:0000256" key="1">
    <source>
        <dbReference type="ARBA" id="ARBA00004651"/>
    </source>
</evidence>
<feature type="domain" description="ABC transporter" evidence="13">
    <location>
        <begin position="710"/>
        <end position="935"/>
    </location>
</feature>
<evidence type="ECO:0000256" key="5">
    <source>
        <dbReference type="ARBA" id="ARBA00022692"/>
    </source>
</evidence>
<dbReference type="SUPFAM" id="SSF52540">
    <property type="entry name" value="P-loop containing nucleoside triphosphate hydrolases"/>
    <property type="match status" value="1"/>
</dbReference>
<dbReference type="InterPro" id="IPR027417">
    <property type="entry name" value="P-loop_NTPase"/>
</dbReference>
<feature type="transmembrane region" description="Helical" evidence="12">
    <location>
        <begin position="562"/>
        <end position="579"/>
    </location>
</feature>
<evidence type="ECO:0000256" key="8">
    <source>
        <dbReference type="ARBA" id="ARBA00022970"/>
    </source>
</evidence>
<dbReference type="PANTHER" id="PTHR43820">
    <property type="entry name" value="HIGH-AFFINITY BRANCHED-CHAIN AMINO ACID TRANSPORT ATP-BINDING PROTEIN LIVF"/>
    <property type="match status" value="1"/>
</dbReference>
<keyword evidence="3" id="KW-0813">Transport</keyword>
<comment type="subcellular location">
    <subcellularLocation>
        <location evidence="1">Cell membrane</location>
        <topology evidence="1">Multi-pass membrane protein</topology>
    </subcellularLocation>
</comment>
<evidence type="ECO:0000256" key="11">
    <source>
        <dbReference type="SAM" id="MobiDB-lite"/>
    </source>
</evidence>
<accession>A0A6J7G7R6</accession>
<feature type="transmembrane region" description="Helical" evidence="12">
    <location>
        <begin position="234"/>
        <end position="252"/>
    </location>
</feature>
<dbReference type="InterPro" id="IPR003439">
    <property type="entry name" value="ABC_transporter-like_ATP-bd"/>
</dbReference>
<gene>
    <name evidence="14" type="ORF">UFOPK3543_01028</name>
    <name evidence="15" type="ORF">UFOPK3967_03246</name>
</gene>
<keyword evidence="10 12" id="KW-0472">Membrane</keyword>
<evidence type="ECO:0000256" key="4">
    <source>
        <dbReference type="ARBA" id="ARBA00022475"/>
    </source>
</evidence>
<keyword evidence="5 12" id="KW-0812">Transmembrane</keyword>
<dbReference type="CDD" id="cd06582">
    <property type="entry name" value="TM_PBP1_LivH_like"/>
    <property type="match status" value="1"/>
</dbReference>
<evidence type="ECO:0000256" key="12">
    <source>
        <dbReference type="SAM" id="Phobius"/>
    </source>
</evidence>
<dbReference type="CDD" id="cd03224">
    <property type="entry name" value="ABC_TM1139_LivF_branched"/>
    <property type="match status" value="1"/>
</dbReference>
<feature type="transmembrane region" description="Helical" evidence="12">
    <location>
        <begin position="478"/>
        <end position="499"/>
    </location>
</feature>
<evidence type="ECO:0000313" key="14">
    <source>
        <dbReference type="EMBL" id="CAB4904057.1"/>
    </source>
</evidence>
<feature type="region of interest" description="Disordered" evidence="11">
    <location>
        <begin position="656"/>
        <end position="681"/>
    </location>
</feature>
<name>A0A6J7G7R6_9ZZZZ</name>
<evidence type="ECO:0000313" key="15">
    <source>
        <dbReference type="EMBL" id="CAB5028544.1"/>
    </source>
</evidence>
<dbReference type="Gene3D" id="3.40.50.300">
    <property type="entry name" value="P-loop containing nucleotide triphosphate hydrolases"/>
    <property type="match status" value="1"/>
</dbReference>
<feature type="transmembrane region" description="Helical" evidence="12">
    <location>
        <begin position="332"/>
        <end position="349"/>
    </location>
</feature>
<feature type="transmembrane region" description="Helical" evidence="12">
    <location>
        <begin position="34"/>
        <end position="51"/>
    </location>
</feature>
<protein>
    <submittedName>
        <fullName evidence="14">Unannotated protein</fullName>
    </submittedName>
</protein>
<evidence type="ECO:0000259" key="13">
    <source>
        <dbReference type="PROSITE" id="PS50893"/>
    </source>
</evidence>
<feature type="transmembrane region" description="Helical" evidence="12">
    <location>
        <begin position="355"/>
        <end position="375"/>
    </location>
</feature>
<proteinExistence type="inferred from homology"/>
<sequence length="937" mass="98070">MRELLQLAIAGAATGAIYSLIASGLTLSYTATGIFNLAYGAIAFCSALLYYELNNGLGWSIVPAFLFVVAIFCPLLGLALNFAVFRPLAKSTDAAKIMATVGLLVALPAIARYIVEGGISTFGWGIPDAKQVTLPAGIFRSPASNSNLWLDVVVNSNQVVVFITGAAVAVALWVLLRHTSLGLHMRAVVDKPELAAMRGVNDGNTSAYAWVIGTVLAGVAGVVGAPIIGTLQEGTFNLVMFIAAAAVVIGGLRSIPLAFVGGLGLGIAETLVRRYATFAKDINGFNNSVPFVLLLAGLLFLARDRGRRGGSVSAQPPPVEWTDDLPTWRKNLPWVIAVVLFFVWTFVFLRNNEAWLGNLATGLSLAVVFLSFVIVTGRGGMVSLSQAAFVMVAAFTAGKVMVEHGWPWFPALILGSLAAMALGIVVSLPALRLGGLPLALATLALGFLGDVLLFKWNWLRQGQSGWKIARPELFGINLVDRTSMIVFLGVVIAAITWLIHNLQRSASGRAIIAVRNSEPAAATSGLSIPQTKLGIFALSAAVAGFGGVLVATNNGRITDGTFVTQTGLAWLAAVVLFGIRKPQGAILAGLSTACSTTIWNRGFHFAFTPSFLHWNGLGSGTATYVGNALFGLGAVQLAREPDGILAITAMQNRARRDKRRARQADAAAPLPEGVVASAPDSPAVTLPASTASTVPAAARTDADAPALAALQLTGIHSGYGLVEVLHGITLPVVSGQITAILGPNGAGKSTLCQTIAGLVPASAGTIVHRGVDVSGQRAHQRARMGIVLAPEARGVFPALTVRENLQMWLPDAADRDDAYGRFPILGERRNLPAGSLSGGEQQMLTLAPLLVKPPDVLIADEPSLGLAPLIVEQILQIFVELRARGVALVLVEEKAKGVLEIADTVSFLSLGRITWSGPKSAVDDGLLAQVYLGQVEA</sequence>
<dbReference type="EMBL" id="CAFBMH010000028">
    <property type="protein sequence ID" value="CAB4904057.1"/>
    <property type="molecule type" value="Genomic_DNA"/>
</dbReference>
<feature type="transmembrane region" description="Helical" evidence="12">
    <location>
        <begin position="438"/>
        <end position="458"/>
    </location>
</feature>
<reference evidence="14" key="1">
    <citation type="submission" date="2020-05" db="EMBL/GenBank/DDBJ databases">
        <authorList>
            <person name="Chiriac C."/>
            <person name="Salcher M."/>
            <person name="Ghai R."/>
            <person name="Kavagutti S V."/>
        </authorList>
    </citation>
    <scope>NUCLEOTIDE SEQUENCE</scope>
</reference>
<keyword evidence="4" id="KW-1003">Cell membrane</keyword>
<feature type="transmembrane region" description="Helical" evidence="12">
    <location>
        <begin position="408"/>
        <end position="431"/>
    </location>
</feature>
<evidence type="ECO:0000256" key="9">
    <source>
        <dbReference type="ARBA" id="ARBA00022989"/>
    </source>
</evidence>
<feature type="transmembrane region" description="Helical" evidence="12">
    <location>
        <begin position="97"/>
        <end position="115"/>
    </location>
</feature>
<evidence type="ECO:0000256" key="2">
    <source>
        <dbReference type="ARBA" id="ARBA00005417"/>
    </source>
</evidence>
<dbReference type="CDD" id="cd06581">
    <property type="entry name" value="TM_PBP1_LivM_like"/>
    <property type="match status" value="1"/>
</dbReference>
<organism evidence="14">
    <name type="scientific">freshwater metagenome</name>
    <dbReference type="NCBI Taxonomy" id="449393"/>
    <lineage>
        <taxon>unclassified sequences</taxon>
        <taxon>metagenomes</taxon>
        <taxon>ecological metagenomes</taxon>
    </lineage>
</organism>
<dbReference type="InterPro" id="IPR043428">
    <property type="entry name" value="LivM-like"/>
</dbReference>
<dbReference type="EMBL" id="CAFBOS010000351">
    <property type="protein sequence ID" value="CAB5028544.1"/>
    <property type="molecule type" value="Genomic_DNA"/>
</dbReference>
<keyword evidence="8" id="KW-0029">Amino-acid transport</keyword>
<dbReference type="GO" id="GO:0005886">
    <property type="term" value="C:plasma membrane"/>
    <property type="evidence" value="ECO:0007669"/>
    <property type="project" value="UniProtKB-SubCell"/>
</dbReference>
<dbReference type="SMART" id="SM00382">
    <property type="entry name" value="AAA"/>
    <property type="match status" value="1"/>
</dbReference>
<feature type="transmembrane region" description="Helical" evidence="12">
    <location>
        <begin position="159"/>
        <end position="176"/>
    </location>
</feature>
<dbReference type="InterPro" id="IPR052156">
    <property type="entry name" value="BCAA_Transport_ATP-bd_LivF"/>
</dbReference>
<dbReference type="PROSITE" id="PS50893">
    <property type="entry name" value="ABC_TRANSPORTER_2"/>
    <property type="match status" value="1"/>
</dbReference>
<evidence type="ECO:0000256" key="6">
    <source>
        <dbReference type="ARBA" id="ARBA00022741"/>
    </source>
</evidence>
<feature type="transmembrane region" description="Helical" evidence="12">
    <location>
        <begin position="533"/>
        <end position="550"/>
    </location>
</feature>
<dbReference type="GO" id="GO:0015658">
    <property type="term" value="F:branched-chain amino acid transmembrane transporter activity"/>
    <property type="evidence" value="ECO:0007669"/>
    <property type="project" value="InterPro"/>
</dbReference>
<dbReference type="Pfam" id="PF00005">
    <property type="entry name" value="ABC_tran"/>
    <property type="match status" value="1"/>
</dbReference>
<dbReference type="Pfam" id="PF02653">
    <property type="entry name" value="BPD_transp_2"/>
    <property type="match status" value="2"/>
</dbReference>